<reference evidence="2 3" key="1">
    <citation type="submission" date="2016-07" db="EMBL/GenBank/DDBJ databases">
        <title>Pervasive Adenine N6-methylation of Active Genes in Fungi.</title>
        <authorList>
            <consortium name="DOE Joint Genome Institute"/>
            <person name="Mondo S.J."/>
            <person name="Dannebaum R.O."/>
            <person name="Kuo R.C."/>
            <person name="Labutti K."/>
            <person name="Haridas S."/>
            <person name="Kuo A."/>
            <person name="Salamov A."/>
            <person name="Ahrendt S.R."/>
            <person name="Lipzen A."/>
            <person name="Sullivan W."/>
            <person name="Andreopoulos W.B."/>
            <person name="Clum A."/>
            <person name="Lindquist E."/>
            <person name="Daum C."/>
            <person name="Ramamoorthy G.K."/>
            <person name="Gryganskyi A."/>
            <person name="Culley D."/>
            <person name="Magnuson J.K."/>
            <person name="James T.Y."/>
            <person name="O'Malley M.A."/>
            <person name="Stajich J.E."/>
            <person name="Spatafora J.W."/>
            <person name="Visel A."/>
            <person name="Grigoriev I.V."/>
        </authorList>
    </citation>
    <scope>NUCLEOTIDE SEQUENCE [LARGE SCALE GENOMIC DNA]</scope>
    <source>
        <strain evidence="2 3">PL171</strain>
    </source>
</reference>
<evidence type="ECO:0000313" key="2">
    <source>
        <dbReference type="EMBL" id="ORZ40823.1"/>
    </source>
</evidence>
<dbReference type="EMBL" id="MCFL01000002">
    <property type="protein sequence ID" value="ORZ40823.1"/>
    <property type="molecule type" value="Genomic_DNA"/>
</dbReference>
<protein>
    <submittedName>
        <fullName evidence="2">Uncharacterized protein</fullName>
    </submittedName>
</protein>
<sequence>MMMQNGGLAALTTLWPRCTTTNPISPSASKRPNTFTTVTAHFAPTSTIPTGGGGGSGVANETATPPPGRTDTPPMATTAMDVCGVQMYCKVVPTGNSHALA</sequence>
<comment type="caution">
    <text evidence="2">The sequence shown here is derived from an EMBL/GenBank/DDBJ whole genome shotgun (WGS) entry which is preliminary data.</text>
</comment>
<keyword evidence="3" id="KW-1185">Reference proteome</keyword>
<proteinExistence type="predicted"/>
<dbReference type="AlphaFoldDB" id="A0A1Y2I4C6"/>
<dbReference type="Proteomes" id="UP000193411">
    <property type="component" value="Unassembled WGS sequence"/>
</dbReference>
<name>A0A1Y2I4C6_9FUNG</name>
<gene>
    <name evidence="2" type="ORF">BCR44DRAFT_1423861</name>
</gene>
<evidence type="ECO:0000313" key="3">
    <source>
        <dbReference type="Proteomes" id="UP000193411"/>
    </source>
</evidence>
<evidence type="ECO:0000256" key="1">
    <source>
        <dbReference type="SAM" id="MobiDB-lite"/>
    </source>
</evidence>
<accession>A0A1Y2I4C6</accession>
<feature type="region of interest" description="Disordered" evidence="1">
    <location>
        <begin position="43"/>
        <end position="76"/>
    </location>
</feature>
<organism evidence="2 3">
    <name type="scientific">Catenaria anguillulae PL171</name>
    <dbReference type="NCBI Taxonomy" id="765915"/>
    <lineage>
        <taxon>Eukaryota</taxon>
        <taxon>Fungi</taxon>
        <taxon>Fungi incertae sedis</taxon>
        <taxon>Blastocladiomycota</taxon>
        <taxon>Blastocladiomycetes</taxon>
        <taxon>Blastocladiales</taxon>
        <taxon>Catenariaceae</taxon>
        <taxon>Catenaria</taxon>
    </lineage>
</organism>